<feature type="non-terminal residue" evidence="1">
    <location>
        <position position="1"/>
    </location>
</feature>
<name>A0A392W7D1_9FABA</name>
<comment type="caution">
    <text evidence="1">The sequence shown here is derived from an EMBL/GenBank/DDBJ whole genome shotgun (WGS) entry which is preliminary data.</text>
</comment>
<keyword evidence="2" id="KW-1185">Reference proteome</keyword>
<dbReference type="AlphaFoldDB" id="A0A392W7D1"/>
<proteinExistence type="predicted"/>
<dbReference type="EMBL" id="LXQA011393958">
    <property type="protein sequence ID" value="MCI95683.1"/>
    <property type="molecule type" value="Genomic_DNA"/>
</dbReference>
<protein>
    <submittedName>
        <fullName evidence="1">Uncharacterized protein</fullName>
    </submittedName>
</protein>
<reference evidence="1 2" key="1">
    <citation type="journal article" date="2018" name="Front. Plant Sci.">
        <title>Red Clover (Trifolium pratense) and Zigzag Clover (T. medium) - A Picture of Genomic Similarities and Differences.</title>
        <authorList>
            <person name="Dluhosova J."/>
            <person name="Istvanek J."/>
            <person name="Nedelnik J."/>
            <person name="Repkova J."/>
        </authorList>
    </citation>
    <scope>NUCLEOTIDE SEQUENCE [LARGE SCALE GENOMIC DNA]</scope>
    <source>
        <strain evidence="2">cv. 10/8</strain>
        <tissue evidence="1">Leaf</tissue>
    </source>
</reference>
<accession>A0A392W7D1</accession>
<evidence type="ECO:0000313" key="1">
    <source>
        <dbReference type="EMBL" id="MCI95683.1"/>
    </source>
</evidence>
<sequence length="55" mass="6199">VIRLAGLVLVRAPVTIRVWVVALSTALWQTGTQSRIWLRPPFANPQPALPRRRSL</sequence>
<dbReference type="Proteomes" id="UP000265520">
    <property type="component" value="Unassembled WGS sequence"/>
</dbReference>
<organism evidence="1 2">
    <name type="scientific">Trifolium medium</name>
    <dbReference type="NCBI Taxonomy" id="97028"/>
    <lineage>
        <taxon>Eukaryota</taxon>
        <taxon>Viridiplantae</taxon>
        <taxon>Streptophyta</taxon>
        <taxon>Embryophyta</taxon>
        <taxon>Tracheophyta</taxon>
        <taxon>Spermatophyta</taxon>
        <taxon>Magnoliopsida</taxon>
        <taxon>eudicotyledons</taxon>
        <taxon>Gunneridae</taxon>
        <taxon>Pentapetalae</taxon>
        <taxon>rosids</taxon>
        <taxon>fabids</taxon>
        <taxon>Fabales</taxon>
        <taxon>Fabaceae</taxon>
        <taxon>Papilionoideae</taxon>
        <taxon>50 kb inversion clade</taxon>
        <taxon>NPAAA clade</taxon>
        <taxon>Hologalegina</taxon>
        <taxon>IRL clade</taxon>
        <taxon>Trifolieae</taxon>
        <taxon>Trifolium</taxon>
    </lineage>
</organism>
<evidence type="ECO:0000313" key="2">
    <source>
        <dbReference type="Proteomes" id="UP000265520"/>
    </source>
</evidence>